<dbReference type="InterPro" id="IPR017136">
    <property type="entry name" value="UCP037205"/>
</dbReference>
<sequence length="87" mass="10167">MTFTVVWFKRDLRGHDHAALLYAPAEKFRCLTSRMHKKQNLPSKQCPQCGLPFVWRKKWAKTWDGVKYCSARCRQARRRVAGEEGAA</sequence>
<proteinExistence type="predicted"/>
<dbReference type="PANTHER" id="PTHR37463:SF1">
    <property type="entry name" value="DUF2256 DOMAIN-CONTAINING PROTEIN"/>
    <property type="match status" value="1"/>
</dbReference>
<dbReference type="Pfam" id="PF10013">
    <property type="entry name" value="DUF2256"/>
    <property type="match status" value="1"/>
</dbReference>
<dbReference type="InterPro" id="IPR036155">
    <property type="entry name" value="Crypto/Photolyase_N_sf"/>
</dbReference>
<dbReference type="SUPFAM" id="SSF52425">
    <property type="entry name" value="Cryptochrome/photolyase, N-terminal domain"/>
    <property type="match status" value="1"/>
</dbReference>
<dbReference type="Proteomes" id="UP000077927">
    <property type="component" value="Chromosome 2"/>
</dbReference>
<protein>
    <submittedName>
        <fullName evidence="1">MYND finger family protein</fullName>
    </submittedName>
</protein>
<dbReference type="Gene3D" id="3.40.50.620">
    <property type="entry name" value="HUPs"/>
    <property type="match status" value="1"/>
</dbReference>
<accession>A0AAC9FTB3</accession>
<reference evidence="1 2" key="1">
    <citation type="submission" date="2015-09" db="EMBL/GenBank/DDBJ databases">
        <authorList>
            <person name="Xu Y."/>
            <person name="Nagy A."/>
            <person name="Liu N.T."/>
            <person name="Nou X."/>
        </authorList>
    </citation>
    <scope>NUCLEOTIDE SEQUENCE [LARGE SCALE GENOMIC DNA]</scope>
    <source>
        <strain evidence="1 2">FC1138</strain>
    </source>
</reference>
<name>A0AAC9FTB3_9RALS</name>
<gene>
    <name evidence="1" type="ORF">ACS15_4814</name>
</gene>
<evidence type="ECO:0000313" key="1">
    <source>
        <dbReference type="EMBL" id="ANH76034.1"/>
    </source>
</evidence>
<dbReference type="KEGG" id="rin:ACS15_4814"/>
<evidence type="ECO:0000313" key="2">
    <source>
        <dbReference type="Proteomes" id="UP000077927"/>
    </source>
</evidence>
<dbReference type="PANTHER" id="PTHR37463">
    <property type="entry name" value="GSL3115 PROTEIN"/>
    <property type="match status" value="1"/>
</dbReference>
<organism evidence="1 2">
    <name type="scientific">Ralstonia insidiosa</name>
    <dbReference type="NCBI Taxonomy" id="190721"/>
    <lineage>
        <taxon>Bacteria</taxon>
        <taxon>Pseudomonadati</taxon>
        <taxon>Pseudomonadota</taxon>
        <taxon>Betaproteobacteria</taxon>
        <taxon>Burkholderiales</taxon>
        <taxon>Burkholderiaceae</taxon>
        <taxon>Ralstonia</taxon>
    </lineage>
</organism>
<dbReference type="EMBL" id="CP012606">
    <property type="protein sequence ID" value="ANH76034.1"/>
    <property type="molecule type" value="Genomic_DNA"/>
</dbReference>
<dbReference type="RefSeq" id="WP_306303141.1">
    <property type="nucleotide sequence ID" value="NZ_CP012606.1"/>
</dbReference>
<dbReference type="InterPro" id="IPR014729">
    <property type="entry name" value="Rossmann-like_a/b/a_fold"/>
</dbReference>
<dbReference type="AlphaFoldDB" id="A0AAC9FTB3"/>